<dbReference type="GO" id="GO:0016579">
    <property type="term" value="P:protein deubiquitination"/>
    <property type="evidence" value="ECO:0007669"/>
    <property type="project" value="TreeGrafter"/>
</dbReference>
<dbReference type="PROSITE" id="PS51858">
    <property type="entry name" value="PPPDE"/>
    <property type="match status" value="1"/>
</dbReference>
<dbReference type="Pfam" id="PF05903">
    <property type="entry name" value="Peptidase_C97"/>
    <property type="match status" value="1"/>
</dbReference>
<dbReference type="OrthoDB" id="412286at2759"/>
<dbReference type="SMART" id="SM01179">
    <property type="entry name" value="DUF862"/>
    <property type="match status" value="1"/>
</dbReference>
<dbReference type="AlphaFoldDB" id="A0A422Q7Z1"/>
<evidence type="ECO:0000259" key="4">
    <source>
        <dbReference type="PROSITE" id="PS51858"/>
    </source>
</evidence>
<dbReference type="InterPro" id="IPR042266">
    <property type="entry name" value="PPPDE_sf"/>
</dbReference>
<sequence>MSLRDLFGALGEMPITSGLRSAVERLLGPLEGGEEVAGASTTTAQQRAAAREFAKNTVFLNLYDITEVNDVLYHAGLGVHHTGVEVYGMEFAFGRCPEGTGVFQVTPKLTPPHIFREQLVLGETRLTREQVLALAKEFKENGRQWSGRAYHLVRNNCNHFSEAFAGRLLPPEVRAAQQAQRGLEVYDDGRREEVTLPSGQTVPLPPLMPRWINRLARNADRFLPSEVVERMDAMDRTGQGVSPDV</sequence>
<dbReference type="PANTHER" id="PTHR12378:SF80">
    <property type="entry name" value="IP06716P-RELATED"/>
    <property type="match status" value="1"/>
</dbReference>
<accession>A0A422Q7Z1</accession>
<organism evidence="5 6">
    <name type="scientific">Trypanosoma conorhini</name>
    <dbReference type="NCBI Taxonomy" id="83891"/>
    <lineage>
        <taxon>Eukaryota</taxon>
        <taxon>Discoba</taxon>
        <taxon>Euglenozoa</taxon>
        <taxon>Kinetoplastea</taxon>
        <taxon>Metakinetoplastina</taxon>
        <taxon>Trypanosomatida</taxon>
        <taxon>Trypanosomatidae</taxon>
        <taxon>Trypanosoma</taxon>
    </lineage>
</organism>
<dbReference type="InterPro" id="IPR008580">
    <property type="entry name" value="PPPDE_dom"/>
</dbReference>
<evidence type="ECO:0000313" key="6">
    <source>
        <dbReference type="Proteomes" id="UP000284403"/>
    </source>
</evidence>
<dbReference type="EMBL" id="MKKU01000058">
    <property type="protein sequence ID" value="RNF26076.1"/>
    <property type="molecule type" value="Genomic_DNA"/>
</dbReference>
<dbReference type="GO" id="GO:0006508">
    <property type="term" value="P:proteolysis"/>
    <property type="evidence" value="ECO:0007669"/>
    <property type="project" value="UniProtKB-KW"/>
</dbReference>
<dbReference type="GeneID" id="40315316"/>
<keyword evidence="2" id="KW-0645">Protease</keyword>
<protein>
    <recommendedName>
        <fullName evidence="4">PPPDE domain-containing protein</fullName>
    </recommendedName>
</protein>
<name>A0A422Q7Z1_9TRYP</name>
<dbReference type="PANTHER" id="PTHR12378">
    <property type="entry name" value="DESUMOYLATING ISOPEPTIDASE"/>
    <property type="match status" value="1"/>
</dbReference>
<dbReference type="RefSeq" id="XP_029231282.1">
    <property type="nucleotide sequence ID" value="XM_029368642.1"/>
</dbReference>
<gene>
    <name evidence="5" type="ORF">Tco025E_01705</name>
</gene>
<proteinExistence type="inferred from homology"/>
<dbReference type="GO" id="GO:0101005">
    <property type="term" value="F:deubiquitinase activity"/>
    <property type="evidence" value="ECO:0007669"/>
    <property type="project" value="TreeGrafter"/>
</dbReference>
<evidence type="ECO:0000256" key="3">
    <source>
        <dbReference type="ARBA" id="ARBA00022801"/>
    </source>
</evidence>
<evidence type="ECO:0000313" key="5">
    <source>
        <dbReference type="EMBL" id="RNF26076.1"/>
    </source>
</evidence>
<reference evidence="5 6" key="1">
    <citation type="journal article" date="2018" name="BMC Genomics">
        <title>Genomic comparison of Trypanosoma conorhini and Trypanosoma rangeli to Trypanosoma cruzi strains of high and low virulence.</title>
        <authorList>
            <person name="Bradwell K.R."/>
            <person name="Koparde V.N."/>
            <person name="Matveyev A.V."/>
            <person name="Serrano M.G."/>
            <person name="Alves J.M."/>
            <person name="Parikh H."/>
            <person name="Huang B."/>
            <person name="Lee V."/>
            <person name="Espinosa-Alvarez O."/>
            <person name="Ortiz P.A."/>
            <person name="Costa-Martins A.G."/>
            <person name="Teixeira M.M."/>
            <person name="Buck G.A."/>
        </authorList>
    </citation>
    <scope>NUCLEOTIDE SEQUENCE [LARGE SCALE GENOMIC DNA]</scope>
    <source>
        <strain evidence="5 6">025E</strain>
    </source>
</reference>
<keyword evidence="3" id="KW-0378">Hydrolase</keyword>
<feature type="domain" description="PPPDE" evidence="4">
    <location>
        <begin position="56"/>
        <end position="227"/>
    </location>
</feature>
<evidence type="ECO:0000256" key="1">
    <source>
        <dbReference type="ARBA" id="ARBA00008140"/>
    </source>
</evidence>
<dbReference type="Proteomes" id="UP000284403">
    <property type="component" value="Unassembled WGS sequence"/>
</dbReference>
<keyword evidence="6" id="KW-1185">Reference proteome</keyword>
<dbReference type="Gene3D" id="3.90.1720.30">
    <property type="entry name" value="PPPDE domains"/>
    <property type="match status" value="1"/>
</dbReference>
<evidence type="ECO:0000256" key="2">
    <source>
        <dbReference type="ARBA" id="ARBA00022670"/>
    </source>
</evidence>
<comment type="caution">
    <text evidence="5">The sequence shown here is derived from an EMBL/GenBank/DDBJ whole genome shotgun (WGS) entry which is preliminary data.</text>
</comment>
<comment type="similarity">
    <text evidence="1">Belongs to the DeSI family.</text>
</comment>